<dbReference type="AlphaFoldDB" id="A0A3E4VCK7"/>
<feature type="compositionally biased region" description="Acidic residues" evidence="1">
    <location>
        <begin position="127"/>
        <end position="152"/>
    </location>
</feature>
<name>A0A3E4VCK7_MEDGN</name>
<gene>
    <name evidence="2" type="ORF">DXC31_02390</name>
</gene>
<dbReference type="EMBL" id="QSSX01000004">
    <property type="protein sequence ID" value="RGM25082.1"/>
    <property type="molecule type" value="Genomic_DNA"/>
</dbReference>
<reference evidence="2 3" key="1">
    <citation type="submission" date="2018-08" db="EMBL/GenBank/DDBJ databases">
        <title>A genome reference for cultivated species of the human gut microbiota.</title>
        <authorList>
            <person name="Zou Y."/>
            <person name="Xue W."/>
            <person name="Luo G."/>
        </authorList>
    </citation>
    <scope>NUCLEOTIDE SEQUENCE [LARGE SCALE GENOMIC DNA]</scope>
    <source>
        <strain evidence="2 3">TF01-20-2</strain>
    </source>
</reference>
<evidence type="ECO:0000313" key="3">
    <source>
        <dbReference type="Proteomes" id="UP000260808"/>
    </source>
</evidence>
<organism evidence="2 3">
    <name type="scientific">Mediterraneibacter gnavus</name>
    <name type="common">Ruminococcus gnavus</name>
    <dbReference type="NCBI Taxonomy" id="33038"/>
    <lineage>
        <taxon>Bacteria</taxon>
        <taxon>Bacillati</taxon>
        <taxon>Bacillota</taxon>
        <taxon>Clostridia</taxon>
        <taxon>Lachnospirales</taxon>
        <taxon>Lachnospiraceae</taxon>
        <taxon>Mediterraneibacter</taxon>
    </lineage>
</organism>
<protein>
    <submittedName>
        <fullName evidence="2">Uncharacterized protein</fullName>
    </submittedName>
</protein>
<proteinExistence type="predicted"/>
<accession>A0A3E4VCK7</accession>
<comment type="caution">
    <text evidence="2">The sequence shown here is derived from an EMBL/GenBank/DDBJ whole genome shotgun (WGS) entry which is preliminary data.</text>
</comment>
<feature type="region of interest" description="Disordered" evidence="1">
    <location>
        <begin position="126"/>
        <end position="152"/>
    </location>
</feature>
<dbReference type="Proteomes" id="UP000260808">
    <property type="component" value="Unassembled WGS sequence"/>
</dbReference>
<evidence type="ECO:0000313" key="2">
    <source>
        <dbReference type="EMBL" id="RGM25082.1"/>
    </source>
</evidence>
<evidence type="ECO:0000256" key="1">
    <source>
        <dbReference type="SAM" id="MobiDB-lite"/>
    </source>
</evidence>
<sequence>MEQLEFDCRLESERELEENVNIALEFACKQVKETSKSKVSNRHDGYGIASEFYAGMKLDQKKVDESMKDFLRILPTEDDAKAVEAASSLKNAATGLVLQATKLAAQADRIMHDLYDEVSSYTTPLEDYLEGQFEDAEADPEAEAEEEQEDAE</sequence>